<gene>
    <name evidence="3" type="ORF">GBAR_LOCUS1301</name>
</gene>
<dbReference type="AlphaFoldDB" id="A0AA35QW57"/>
<evidence type="ECO:0000256" key="2">
    <source>
        <dbReference type="SAM" id="Phobius"/>
    </source>
</evidence>
<dbReference type="CDD" id="cd01671">
    <property type="entry name" value="CARD"/>
    <property type="match status" value="1"/>
</dbReference>
<keyword evidence="2" id="KW-0812">Transmembrane</keyword>
<accession>A0AA35QW57</accession>
<reference evidence="3" key="1">
    <citation type="submission" date="2023-03" db="EMBL/GenBank/DDBJ databases">
        <authorList>
            <person name="Steffen K."/>
            <person name="Cardenas P."/>
        </authorList>
    </citation>
    <scope>NUCLEOTIDE SEQUENCE</scope>
</reference>
<comment type="caution">
    <text evidence="3">The sequence shown here is derived from an EMBL/GenBank/DDBJ whole genome shotgun (WGS) entry which is preliminary data.</text>
</comment>
<dbReference type="InterPro" id="IPR011029">
    <property type="entry name" value="DEATH-like_dom_sf"/>
</dbReference>
<dbReference type="SUPFAM" id="SSF47986">
    <property type="entry name" value="DEATH domain"/>
    <property type="match status" value="1"/>
</dbReference>
<dbReference type="Gene3D" id="1.10.533.10">
    <property type="entry name" value="Death Domain, Fas"/>
    <property type="match status" value="1"/>
</dbReference>
<feature type="compositionally biased region" description="Polar residues" evidence="1">
    <location>
        <begin position="155"/>
        <end position="172"/>
    </location>
</feature>
<keyword evidence="2" id="KW-1133">Transmembrane helix</keyword>
<evidence type="ECO:0000256" key="1">
    <source>
        <dbReference type="SAM" id="MobiDB-lite"/>
    </source>
</evidence>
<organism evidence="3 4">
    <name type="scientific">Geodia barretti</name>
    <name type="common">Barrett's horny sponge</name>
    <dbReference type="NCBI Taxonomy" id="519541"/>
    <lineage>
        <taxon>Eukaryota</taxon>
        <taxon>Metazoa</taxon>
        <taxon>Porifera</taxon>
        <taxon>Demospongiae</taxon>
        <taxon>Heteroscleromorpha</taxon>
        <taxon>Tetractinellida</taxon>
        <taxon>Astrophorina</taxon>
        <taxon>Geodiidae</taxon>
        <taxon>Geodia</taxon>
    </lineage>
</organism>
<evidence type="ECO:0000313" key="4">
    <source>
        <dbReference type="Proteomes" id="UP001174909"/>
    </source>
</evidence>
<keyword evidence="4" id="KW-1185">Reference proteome</keyword>
<dbReference type="EMBL" id="CASHTH010000193">
    <property type="protein sequence ID" value="CAI7993691.1"/>
    <property type="molecule type" value="Genomic_DNA"/>
</dbReference>
<protein>
    <submittedName>
        <fullName evidence="3">Uncharacterized protein</fullName>
    </submittedName>
</protein>
<feature type="transmembrane region" description="Helical" evidence="2">
    <location>
        <begin position="194"/>
        <end position="219"/>
    </location>
</feature>
<keyword evidence="2" id="KW-0472">Membrane</keyword>
<feature type="region of interest" description="Disordered" evidence="1">
    <location>
        <begin position="144"/>
        <end position="172"/>
    </location>
</feature>
<proteinExistence type="predicted"/>
<dbReference type="Proteomes" id="UP001174909">
    <property type="component" value="Unassembled WGS sequence"/>
</dbReference>
<name>A0AA35QW57_GEOBA</name>
<sequence>MAAELYPSPARTQLDSELSLDDRTAAEILTSHTVEITKAVNLNNLRPYLIGNRCVTLSESRQQLKSASDTDTVIQFIEIVSKRGISAFRGFLKALEQYTTDEPSEGALIELLNKLRDDAASKLPTAPQNEPVIVVQQTPAETTIDLPEDPETESQDAPLSSNEQGQPNKDASAVTASVTRRIQIPGVSKFLINFLRLAGIAMIVLSVPLTIAGVLILVMSKLYIARKAKEKETTPLYNSVIIKQLSFS</sequence>
<evidence type="ECO:0000313" key="3">
    <source>
        <dbReference type="EMBL" id="CAI7993691.1"/>
    </source>
</evidence>